<evidence type="ECO:0000259" key="3">
    <source>
        <dbReference type="Pfam" id="PF02698"/>
    </source>
</evidence>
<protein>
    <recommendedName>
        <fullName evidence="3">DUF218 domain-containing protein</fullName>
    </recommendedName>
</protein>
<evidence type="ECO:0000256" key="2">
    <source>
        <dbReference type="SAM" id="Phobius"/>
    </source>
</evidence>
<feature type="region of interest" description="Disordered" evidence="1">
    <location>
        <begin position="1"/>
        <end position="49"/>
    </location>
</feature>
<keyword evidence="5" id="KW-1185">Reference proteome</keyword>
<organism evidence="4 5">
    <name type="scientific">Actinomyces johnsonii F0542</name>
    <dbReference type="NCBI Taxonomy" id="1321818"/>
    <lineage>
        <taxon>Bacteria</taxon>
        <taxon>Bacillati</taxon>
        <taxon>Actinomycetota</taxon>
        <taxon>Actinomycetes</taxon>
        <taxon>Actinomycetales</taxon>
        <taxon>Actinomycetaceae</taxon>
        <taxon>Actinomyces</taxon>
    </lineage>
</organism>
<dbReference type="Proteomes" id="UP000016536">
    <property type="component" value="Unassembled WGS sequence"/>
</dbReference>
<dbReference type="Pfam" id="PF02698">
    <property type="entry name" value="DUF218"/>
    <property type="match status" value="1"/>
</dbReference>
<proteinExistence type="predicted"/>
<feature type="transmembrane region" description="Helical" evidence="2">
    <location>
        <begin position="59"/>
        <end position="81"/>
    </location>
</feature>
<sequence length="279" mass="30065">MDGRTGGELMADEEPRIGATSAFDTADRGDDRGAHGREDPEPTSRPGGGRRALLRRLTLVLLSLAGVLAVVTAGAGIWAWAVSSGHIEVVGESDDDGAARAPVAIVLGAAVHADGRPSPWLAYRLDVAADLYTSGRVEAILVSGDNRRVGYDEPTAMRDYLVSKGIPHQAIALDYAGFDTYDTCVRARRIFGIERALLVTQDFHEPRAVAICRTVGVSVDGVGDSRARGDRTTWAVSWVRERPATIKAVADVVSRREPTLGRRETSVGEAITWTREHRR</sequence>
<keyword evidence="2" id="KW-0472">Membrane</keyword>
<dbReference type="PANTHER" id="PTHR30336:SF6">
    <property type="entry name" value="INTEGRAL MEMBRANE PROTEIN"/>
    <property type="match status" value="1"/>
</dbReference>
<dbReference type="CDD" id="cd06259">
    <property type="entry name" value="YdcF-like"/>
    <property type="match status" value="1"/>
</dbReference>
<gene>
    <name evidence="4" type="ORF">HMPREF1979_00788</name>
</gene>
<dbReference type="PATRIC" id="fig|1321818.3.peg.657"/>
<dbReference type="InterPro" id="IPR003848">
    <property type="entry name" value="DUF218"/>
</dbReference>
<feature type="compositionally biased region" description="Basic and acidic residues" evidence="1">
    <location>
        <begin position="25"/>
        <end position="42"/>
    </location>
</feature>
<keyword evidence="2" id="KW-0812">Transmembrane</keyword>
<accession>U1RZN4</accession>
<feature type="domain" description="DUF218" evidence="3">
    <location>
        <begin position="103"/>
        <end position="219"/>
    </location>
</feature>
<reference evidence="4 5" key="1">
    <citation type="submission" date="2013-08" db="EMBL/GenBank/DDBJ databases">
        <authorList>
            <person name="Weinstock G."/>
            <person name="Sodergren E."/>
            <person name="Wylie T."/>
            <person name="Fulton L."/>
            <person name="Fulton R."/>
            <person name="Fronick C."/>
            <person name="O'Laughlin M."/>
            <person name="Godfrey J."/>
            <person name="Miner T."/>
            <person name="Herter B."/>
            <person name="Appelbaum E."/>
            <person name="Cordes M."/>
            <person name="Lek S."/>
            <person name="Wollam A."/>
            <person name="Pepin K.H."/>
            <person name="Palsikar V.B."/>
            <person name="Mitreva M."/>
            <person name="Wilson R.K."/>
        </authorList>
    </citation>
    <scope>NUCLEOTIDE SEQUENCE [LARGE SCALE GENOMIC DNA]</scope>
    <source>
        <strain evidence="4 5">F0542</strain>
    </source>
</reference>
<evidence type="ECO:0000256" key="1">
    <source>
        <dbReference type="SAM" id="MobiDB-lite"/>
    </source>
</evidence>
<dbReference type="GO" id="GO:0005886">
    <property type="term" value="C:plasma membrane"/>
    <property type="evidence" value="ECO:0007669"/>
    <property type="project" value="TreeGrafter"/>
</dbReference>
<evidence type="ECO:0000313" key="4">
    <source>
        <dbReference type="EMBL" id="ERH25128.1"/>
    </source>
</evidence>
<comment type="caution">
    <text evidence="4">The sequence shown here is derived from an EMBL/GenBank/DDBJ whole genome shotgun (WGS) entry which is preliminary data.</text>
</comment>
<dbReference type="PANTHER" id="PTHR30336">
    <property type="entry name" value="INNER MEMBRANE PROTEIN, PROBABLE PERMEASE"/>
    <property type="match status" value="1"/>
</dbReference>
<dbReference type="HOGENOM" id="CLU_051474_0_0_11"/>
<evidence type="ECO:0000313" key="5">
    <source>
        <dbReference type="Proteomes" id="UP000016536"/>
    </source>
</evidence>
<keyword evidence="2" id="KW-1133">Transmembrane helix</keyword>
<dbReference type="AlphaFoldDB" id="U1RZN4"/>
<dbReference type="EMBL" id="AWSE01000034">
    <property type="protein sequence ID" value="ERH25128.1"/>
    <property type="molecule type" value="Genomic_DNA"/>
</dbReference>
<name>U1RZN4_9ACTO</name>
<dbReference type="InterPro" id="IPR051599">
    <property type="entry name" value="Cell_Envelope_Assoc"/>
</dbReference>